<dbReference type="GO" id="GO:0003700">
    <property type="term" value="F:DNA-binding transcription factor activity"/>
    <property type="evidence" value="ECO:0007669"/>
    <property type="project" value="InterPro"/>
</dbReference>
<evidence type="ECO:0000313" key="6">
    <source>
        <dbReference type="Proteomes" id="UP001143480"/>
    </source>
</evidence>
<evidence type="ECO:0000313" key="5">
    <source>
        <dbReference type="EMBL" id="GLL01378.1"/>
    </source>
</evidence>
<dbReference type="InterPro" id="IPR039422">
    <property type="entry name" value="MarR/SlyA-like"/>
</dbReference>
<dbReference type="Pfam" id="PF01047">
    <property type="entry name" value="MarR"/>
    <property type="match status" value="1"/>
</dbReference>
<gene>
    <name evidence="5" type="ORF">GCM10017581_031190</name>
</gene>
<dbReference type="PROSITE" id="PS01117">
    <property type="entry name" value="HTH_MARR_1"/>
    <property type="match status" value="1"/>
</dbReference>
<reference evidence="5" key="2">
    <citation type="submission" date="2023-01" db="EMBL/GenBank/DDBJ databases">
        <authorList>
            <person name="Sun Q."/>
            <person name="Evtushenko L."/>
        </authorList>
    </citation>
    <scope>NUCLEOTIDE SEQUENCE</scope>
    <source>
        <strain evidence="5">VKM Ac-1321</strain>
    </source>
</reference>
<dbReference type="Gene3D" id="1.10.10.10">
    <property type="entry name" value="Winged helix-like DNA-binding domain superfamily/Winged helix DNA-binding domain"/>
    <property type="match status" value="1"/>
</dbReference>
<dbReference type="GO" id="GO:0006950">
    <property type="term" value="P:response to stress"/>
    <property type="evidence" value="ECO:0007669"/>
    <property type="project" value="TreeGrafter"/>
</dbReference>
<dbReference type="InterPro" id="IPR036390">
    <property type="entry name" value="WH_DNA-bd_sf"/>
</dbReference>
<name>A0A9W6NLR8_9ACTN</name>
<dbReference type="PANTHER" id="PTHR33164">
    <property type="entry name" value="TRANSCRIPTIONAL REGULATOR, MARR FAMILY"/>
    <property type="match status" value="1"/>
</dbReference>
<keyword evidence="1" id="KW-0805">Transcription regulation</keyword>
<dbReference type="AlphaFoldDB" id="A0A9W6NLR8"/>
<keyword evidence="3" id="KW-0804">Transcription</keyword>
<evidence type="ECO:0000259" key="4">
    <source>
        <dbReference type="PROSITE" id="PS50995"/>
    </source>
</evidence>
<dbReference type="InterPro" id="IPR036388">
    <property type="entry name" value="WH-like_DNA-bd_sf"/>
</dbReference>
<feature type="domain" description="HTH marR-type" evidence="4">
    <location>
        <begin position="1"/>
        <end position="135"/>
    </location>
</feature>
<dbReference type="PANTHER" id="PTHR33164:SF95">
    <property type="entry name" value="TRANSCRIPTIONAL REGULATOR"/>
    <property type="match status" value="1"/>
</dbReference>
<proteinExistence type="predicted"/>
<dbReference type="RefSeq" id="WP_271189141.1">
    <property type="nucleotide sequence ID" value="NZ_BAAAXA010000003.1"/>
</dbReference>
<reference evidence="5" key="1">
    <citation type="journal article" date="2014" name="Int. J. Syst. Evol. Microbiol.">
        <title>Complete genome sequence of Corynebacterium casei LMG S-19264T (=DSM 44701T), isolated from a smear-ripened cheese.</title>
        <authorList>
            <consortium name="US DOE Joint Genome Institute (JGI-PGF)"/>
            <person name="Walter F."/>
            <person name="Albersmeier A."/>
            <person name="Kalinowski J."/>
            <person name="Ruckert C."/>
        </authorList>
    </citation>
    <scope>NUCLEOTIDE SEQUENCE</scope>
    <source>
        <strain evidence="5">VKM Ac-1321</strain>
    </source>
</reference>
<evidence type="ECO:0000256" key="2">
    <source>
        <dbReference type="ARBA" id="ARBA00023125"/>
    </source>
</evidence>
<dbReference type="Proteomes" id="UP001143480">
    <property type="component" value="Unassembled WGS sequence"/>
</dbReference>
<dbReference type="GO" id="GO:0003677">
    <property type="term" value="F:DNA binding"/>
    <property type="evidence" value="ECO:0007669"/>
    <property type="project" value="UniProtKB-KW"/>
</dbReference>
<evidence type="ECO:0000256" key="3">
    <source>
        <dbReference type="ARBA" id="ARBA00023163"/>
    </source>
</evidence>
<evidence type="ECO:0000256" key="1">
    <source>
        <dbReference type="ARBA" id="ARBA00023015"/>
    </source>
</evidence>
<comment type="caution">
    <text evidence="5">The sequence shown here is derived from an EMBL/GenBank/DDBJ whole genome shotgun (WGS) entry which is preliminary data.</text>
</comment>
<dbReference type="PROSITE" id="PS50995">
    <property type="entry name" value="HTH_MARR_2"/>
    <property type="match status" value="1"/>
</dbReference>
<dbReference type="SMART" id="SM00347">
    <property type="entry name" value="HTH_MARR"/>
    <property type="match status" value="1"/>
</dbReference>
<dbReference type="InterPro" id="IPR000835">
    <property type="entry name" value="HTH_MarR-typ"/>
</dbReference>
<dbReference type="InterPro" id="IPR023187">
    <property type="entry name" value="Tscrpt_reg_MarR-type_CS"/>
</dbReference>
<accession>A0A9W6NLR8</accession>
<keyword evidence="6" id="KW-1185">Reference proteome</keyword>
<protein>
    <recommendedName>
        <fullName evidence="4">HTH marR-type domain-containing protein</fullName>
    </recommendedName>
</protein>
<dbReference type="EMBL" id="BSFP01000015">
    <property type="protein sequence ID" value="GLL01378.1"/>
    <property type="molecule type" value="Genomic_DNA"/>
</dbReference>
<dbReference type="SUPFAM" id="SSF46785">
    <property type="entry name" value="Winged helix' DNA-binding domain"/>
    <property type="match status" value="1"/>
</dbReference>
<organism evidence="5 6">
    <name type="scientific">Dactylosporangium matsuzakiense</name>
    <dbReference type="NCBI Taxonomy" id="53360"/>
    <lineage>
        <taxon>Bacteria</taxon>
        <taxon>Bacillati</taxon>
        <taxon>Actinomycetota</taxon>
        <taxon>Actinomycetes</taxon>
        <taxon>Micromonosporales</taxon>
        <taxon>Micromonosporaceae</taxon>
        <taxon>Dactylosporangium</taxon>
    </lineage>
</organism>
<keyword evidence="2" id="KW-0238">DNA-binding</keyword>
<sequence>MVPLLLDLQRATHATLHHLTTALADLHLSPSELNALANLAVFPDGTGTVSELGAAAGVRPTTLTGIVDRLEQRDLLTRGPHPRDRRTVVLRLTPAGAEVAARVIDAMAELERRALAALPSGAAADFAGVLRALTEAAQ</sequence>